<dbReference type="PANTHER" id="PTHR36174">
    <property type="entry name" value="LIPID II:GLYCINE GLYCYLTRANSFERASE"/>
    <property type="match status" value="1"/>
</dbReference>
<protein>
    <submittedName>
        <fullName evidence="2">GNAT family N-acetyltransferase</fullName>
    </submittedName>
</protein>
<gene>
    <name evidence="2" type="ORF">HY912_13615</name>
</gene>
<feature type="domain" description="BioF2-like acetyltransferase" evidence="1">
    <location>
        <begin position="156"/>
        <end position="290"/>
    </location>
</feature>
<accession>A0A9D6V4K9</accession>
<reference evidence="2" key="1">
    <citation type="submission" date="2020-07" db="EMBL/GenBank/DDBJ databases">
        <title>Huge and variable diversity of episymbiotic CPR bacteria and DPANN archaea in groundwater ecosystems.</title>
        <authorList>
            <person name="He C.Y."/>
            <person name="Keren R."/>
            <person name="Whittaker M."/>
            <person name="Farag I.F."/>
            <person name="Doudna J."/>
            <person name="Cate J.H.D."/>
            <person name="Banfield J.F."/>
        </authorList>
    </citation>
    <scope>NUCLEOTIDE SEQUENCE</scope>
    <source>
        <strain evidence="2">NC_groundwater_1664_Pr3_B-0.1um_52_9</strain>
    </source>
</reference>
<dbReference type="InterPro" id="IPR050644">
    <property type="entry name" value="PG_Glycine_Bridge_Synth"/>
</dbReference>
<evidence type="ECO:0000259" key="1">
    <source>
        <dbReference type="Pfam" id="PF13480"/>
    </source>
</evidence>
<dbReference type="Proteomes" id="UP000807825">
    <property type="component" value="Unassembled WGS sequence"/>
</dbReference>
<dbReference type="SUPFAM" id="SSF55729">
    <property type="entry name" value="Acyl-CoA N-acyltransferases (Nat)"/>
    <property type="match status" value="1"/>
</dbReference>
<name>A0A9D6V4K9_9BACT</name>
<dbReference type="Gene3D" id="3.40.630.30">
    <property type="match status" value="1"/>
</dbReference>
<evidence type="ECO:0000313" key="2">
    <source>
        <dbReference type="EMBL" id="MBI5250525.1"/>
    </source>
</evidence>
<organism evidence="2 3">
    <name type="scientific">Desulfomonile tiedjei</name>
    <dbReference type="NCBI Taxonomy" id="2358"/>
    <lineage>
        <taxon>Bacteria</taxon>
        <taxon>Pseudomonadati</taxon>
        <taxon>Thermodesulfobacteriota</taxon>
        <taxon>Desulfomonilia</taxon>
        <taxon>Desulfomonilales</taxon>
        <taxon>Desulfomonilaceae</taxon>
        <taxon>Desulfomonile</taxon>
    </lineage>
</organism>
<dbReference type="EMBL" id="JACRDE010000355">
    <property type="protein sequence ID" value="MBI5250525.1"/>
    <property type="molecule type" value="Genomic_DNA"/>
</dbReference>
<dbReference type="InterPro" id="IPR016181">
    <property type="entry name" value="Acyl_CoA_acyltransferase"/>
</dbReference>
<comment type="caution">
    <text evidence="2">The sequence shown here is derived from an EMBL/GenBank/DDBJ whole genome shotgun (WGS) entry which is preliminary data.</text>
</comment>
<dbReference type="PANTHER" id="PTHR36174:SF1">
    <property type="entry name" value="LIPID II:GLYCINE GLYCYLTRANSFERASE"/>
    <property type="match status" value="1"/>
</dbReference>
<evidence type="ECO:0000313" key="3">
    <source>
        <dbReference type="Proteomes" id="UP000807825"/>
    </source>
</evidence>
<sequence>MVEVDRVPLENVPWQDLDSYEDRNIFQTLPWLNFIMAGHGGEPVIAQITENGRLQGYFTGLKVAKFGIKILGSPFKGWTTGSMGFNLLPGTDRGKVLRATQDFAFRKLNCLYFEMMDRFGTCEDYSHVSQKVSPYRCQELDLTRSEEELWSNMSSKSCRWCIRKAKKIGLTIEEASDEQFADDYYEQLTDVFAKQSLIPTYDLQRVRDLIKFLKPTGNLLLLRVREPTGKCIATGIFPGFHDTGHFWGGASWRKHQNFCPNEFMIWHAMIYWKRKGMKTFNLGGYREYKRKFGVSDVSVPRVICARTSVLVPLRDVALQAWNYTHRFRGHVNMLAKRVLSC</sequence>
<dbReference type="AlphaFoldDB" id="A0A9D6V4K9"/>
<dbReference type="Pfam" id="PF13480">
    <property type="entry name" value="Acetyltransf_6"/>
    <property type="match status" value="1"/>
</dbReference>
<dbReference type="InterPro" id="IPR038740">
    <property type="entry name" value="BioF2-like_GNAT_dom"/>
</dbReference>
<proteinExistence type="predicted"/>